<sequence length="251" mass="29591">MNANNVPIIDLKKESLINAFQNYMGKSFSNDKLLRFLSTYNATLLAMITTKKEFTKEEKENLYKFYDYFMENYGESTYEDRMQNWGQEPLILRYTENLYVLDREKERENYVKHASKTEKQEVSHFLDQLMKIKKDKVFICMNGNYSDAYHSDAYQMPGKVEKSELEFMYSFFSSVLMEMLKTDGAIVVRVLGNNKENDQLFGIHCNQGKFIYLSRSEIKDAHCTALDGRRLPPQEGTTYTSFYDILEKECK</sequence>
<proteinExistence type="predicted"/>
<dbReference type="Proteomes" id="UP000095564">
    <property type="component" value="Unassembled WGS sequence"/>
</dbReference>
<evidence type="ECO:0000313" key="1">
    <source>
        <dbReference type="EMBL" id="CUQ07246.1"/>
    </source>
</evidence>
<evidence type="ECO:0000313" key="2">
    <source>
        <dbReference type="Proteomes" id="UP000095564"/>
    </source>
</evidence>
<organism evidence="1 2">
    <name type="scientific">Anaerostipes hadrus</name>
    <dbReference type="NCBI Taxonomy" id="649756"/>
    <lineage>
        <taxon>Bacteria</taxon>
        <taxon>Bacillati</taxon>
        <taxon>Bacillota</taxon>
        <taxon>Clostridia</taxon>
        <taxon>Lachnospirales</taxon>
        <taxon>Lachnospiraceae</taxon>
        <taxon>Anaerostipes</taxon>
    </lineage>
</organism>
<gene>
    <name evidence="1" type="ORF">ERS852520_02972</name>
</gene>
<dbReference type="AlphaFoldDB" id="A0A174TDR7"/>
<accession>A0A174TDR7</accession>
<dbReference type="RefSeq" id="WP_055161834.1">
    <property type="nucleotide sequence ID" value="NZ_CZAU01000039.1"/>
</dbReference>
<name>A0A174TDR7_ANAHA</name>
<reference evidence="1 2" key="1">
    <citation type="submission" date="2015-09" db="EMBL/GenBank/DDBJ databases">
        <authorList>
            <consortium name="Pathogen Informatics"/>
        </authorList>
    </citation>
    <scope>NUCLEOTIDE SEQUENCE [LARGE SCALE GENOMIC DNA]</scope>
    <source>
        <strain evidence="1 2">2789STDY5834908</strain>
    </source>
</reference>
<dbReference type="EMBL" id="CZAU01000039">
    <property type="protein sequence ID" value="CUQ07246.1"/>
    <property type="molecule type" value="Genomic_DNA"/>
</dbReference>
<protein>
    <submittedName>
        <fullName evidence="1">Uncharacterized protein</fullName>
    </submittedName>
</protein>